<evidence type="ECO:0000313" key="5">
    <source>
        <dbReference type="WBParaSite" id="MCOS_0000320001-mRNA-1"/>
    </source>
</evidence>
<feature type="transmembrane region" description="Helical" evidence="2">
    <location>
        <begin position="37"/>
        <end position="59"/>
    </location>
</feature>
<gene>
    <name evidence="3" type="ORF">MCOS_LOCUS3201</name>
</gene>
<keyword evidence="2" id="KW-0812">Transmembrane</keyword>
<organism evidence="5">
    <name type="scientific">Mesocestoides corti</name>
    <name type="common">Flatworm</name>
    <dbReference type="NCBI Taxonomy" id="53468"/>
    <lineage>
        <taxon>Eukaryota</taxon>
        <taxon>Metazoa</taxon>
        <taxon>Spiralia</taxon>
        <taxon>Lophotrochozoa</taxon>
        <taxon>Platyhelminthes</taxon>
        <taxon>Cestoda</taxon>
        <taxon>Eucestoda</taxon>
        <taxon>Cyclophyllidea</taxon>
        <taxon>Mesocestoididae</taxon>
        <taxon>Mesocestoides</taxon>
    </lineage>
</organism>
<keyword evidence="4" id="KW-1185">Reference proteome</keyword>
<keyword evidence="2" id="KW-0472">Membrane</keyword>
<keyword evidence="2" id="KW-1133">Transmembrane helix</keyword>
<evidence type="ECO:0000313" key="3">
    <source>
        <dbReference type="EMBL" id="VDD77198.1"/>
    </source>
</evidence>
<dbReference type="WBParaSite" id="MCOS_0000320001-mRNA-1">
    <property type="protein sequence ID" value="MCOS_0000320001-mRNA-1"/>
    <property type="gene ID" value="MCOS_0000320001"/>
</dbReference>
<accession>A0A0R3U8J2</accession>
<reference evidence="3 4" key="2">
    <citation type="submission" date="2018-10" db="EMBL/GenBank/DDBJ databases">
        <authorList>
            <consortium name="Pathogen Informatics"/>
        </authorList>
    </citation>
    <scope>NUCLEOTIDE SEQUENCE [LARGE SCALE GENOMIC DNA]</scope>
</reference>
<protein>
    <submittedName>
        <fullName evidence="5">Secreted protein</fullName>
    </submittedName>
</protein>
<evidence type="ECO:0000256" key="2">
    <source>
        <dbReference type="SAM" id="Phobius"/>
    </source>
</evidence>
<dbReference type="Proteomes" id="UP000267029">
    <property type="component" value="Unassembled WGS sequence"/>
</dbReference>
<dbReference type="EMBL" id="UXSR01000668">
    <property type="protein sequence ID" value="VDD77198.1"/>
    <property type="molecule type" value="Genomic_DNA"/>
</dbReference>
<evidence type="ECO:0000256" key="1">
    <source>
        <dbReference type="SAM" id="MobiDB-lite"/>
    </source>
</evidence>
<feature type="region of interest" description="Disordered" evidence="1">
    <location>
        <begin position="1"/>
        <end position="31"/>
    </location>
</feature>
<reference evidence="5" key="1">
    <citation type="submission" date="2017-02" db="UniProtKB">
        <authorList>
            <consortium name="WormBaseParasite"/>
        </authorList>
    </citation>
    <scope>IDENTIFICATION</scope>
</reference>
<dbReference type="AlphaFoldDB" id="A0A0R3U8J2"/>
<name>A0A0R3U8J2_MESCO</name>
<proteinExistence type="predicted"/>
<sequence length="98" mass="11060">MVHSGPDGGATAKDMMEVKHSTEVPPHQDAASGSSELLAVVIMLAYFVVMVGAGAFAWYRSRKRLQQYLERRQLRRPQRFENGSRVLKIKYCSCESLE</sequence>
<evidence type="ECO:0000313" key="4">
    <source>
        <dbReference type="Proteomes" id="UP000267029"/>
    </source>
</evidence>